<accession>A0ACB8YA20</accession>
<name>A0ACB8YA20_9ASTR</name>
<protein>
    <submittedName>
        <fullName evidence="1">Uncharacterized protein</fullName>
    </submittedName>
</protein>
<proteinExistence type="predicted"/>
<reference evidence="1 2" key="2">
    <citation type="journal article" date="2022" name="Mol. Ecol. Resour.">
        <title>The genomes of chicory, endive, great burdock and yacon provide insights into Asteraceae paleo-polyploidization history and plant inulin production.</title>
        <authorList>
            <person name="Fan W."/>
            <person name="Wang S."/>
            <person name="Wang H."/>
            <person name="Wang A."/>
            <person name="Jiang F."/>
            <person name="Liu H."/>
            <person name="Zhao H."/>
            <person name="Xu D."/>
            <person name="Zhang Y."/>
        </authorList>
    </citation>
    <scope>NUCLEOTIDE SEQUENCE [LARGE SCALE GENOMIC DNA]</scope>
    <source>
        <strain evidence="2">cv. Yunnan</strain>
        <tissue evidence="1">Leaves</tissue>
    </source>
</reference>
<organism evidence="1 2">
    <name type="scientific">Smallanthus sonchifolius</name>
    <dbReference type="NCBI Taxonomy" id="185202"/>
    <lineage>
        <taxon>Eukaryota</taxon>
        <taxon>Viridiplantae</taxon>
        <taxon>Streptophyta</taxon>
        <taxon>Embryophyta</taxon>
        <taxon>Tracheophyta</taxon>
        <taxon>Spermatophyta</taxon>
        <taxon>Magnoliopsida</taxon>
        <taxon>eudicotyledons</taxon>
        <taxon>Gunneridae</taxon>
        <taxon>Pentapetalae</taxon>
        <taxon>asterids</taxon>
        <taxon>campanulids</taxon>
        <taxon>Asterales</taxon>
        <taxon>Asteraceae</taxon>
        <taxon>Asteroideae</taxon>
        <taxon>Heliantheae alliance</taxon>
        <taxon>Millerieae</taxon>
        <taxon>Smallanthus</taxon>
    </lineage>
</organism>
<gene>
    <name evidence="1" type="ORF">L1987_82530</name>
</gene>
<dbReference type="Proteomes" id="UP001056120">
    <property type="component" value="Linkage Group LG28"/>
</dbReference>
<dbReference type="EMBL" id="CM042045">
    <property type="protein sequence ID" value="KAI3682502.1"/>
    <property type="molecule type" value="Genomic_DNA"/>
</dbReference>
<comment type="caution">
    <text evidence="1">The sequence shown here is derived from an EMBL/GenBank/DDBJ whole genome shotgun (WGS) entry which is preliminary data.</text>
</comment>
<keyword evidence="2" id="KW-1185">Reference proteome</keyword>
<evidence type="ECO:0000313" key="1">
    <source>
        <dbReference type="EMBL" id="KAI3682502.1"/>
    </source>
</evidence>
<reference evidence="2" key="1">
    <citation type="journal article" date="2022" name="Mol. Ecol. Resour.">
        <title>The genomes of chicory, endive, great burdock and yacon provide insights into Asteraceae palaeo-polyploidization history and plant inulin production.</title>
        <authorList>
            <person name="Fan W."/>
            <person name="Wang S."/>
            <person name="Wang H."/>
            <person name="Wang A."/>
            <person name="Jiang F."/>
            <person name="Liu H."/>
            <person name="Zhao H."/>
            <person name="Xu D."/>
            <person name="Zhang Y."/>
        </authorList>
    </citation>
    <scope>NUCLEOTIDE SEQUENCE [LARGE SCALE GENOMIC DNA]</scope>
    <source>
        <strain evidence="2">cv. Yunnan</strain>
    </source>
</reference>
<evidence type="ECO:0000313" key="2">
    <source>
        <dbReference type="Proteomes" id="UP001056120"/>
    </source>
</evidence>
<sequence length="264" mass="31119">MVSTTTRKLSEYSDDHDHNIPDQRTRPRLQIEPLDFIIQLPPSQLPQPPPVNRNQDFDPQTELTMCFYVEQRPQPPPQPQLPLPHAPRRNRKKQTLAPPQGKTLVIKPPFPWATDRRAKVHSLNYLTTNQHIETISGDVECKRCQKQYQIEYNLEQKYNEISEYVESHMYEFRDRAPPEWMNPTLPKCKFCDQENCVKPVVSKKKVSINWLFLFLGQMVGCCTLSQLKYFCKHTGNHRTGAKDRVLFLTYLELFKQVNPERWSL</sequence>